<protein>
    <recommendedName>
        <fullName evidence="4">Polyprotein</fullName>
    </recommendedName>
</protein>
<comment type="caution">
    <text evidence="2">The sequence shown here is derived from an EMBL/GenBank/DDBJ whole genome shotgun (WGS) entry which is preliminary data.</text>
</comment>
<evidence type="ECO:0008006" key="4">
    <source>
        <dbReference type="Google" id="ProtNLM"/>
    </source>
</evidence>
<dbReference type="EMBL" id="JBCEZU010000034">
    <property type="protein sequence ID" value="KAK9537927.1"/>
    <property type="molecule type" value="Genomic_DNA"/>
</dbReference>
<evidence type="ECO:0000313" key="3">
    <source>
        <dbReference type="Proteomes" id="UP001488805"/>
    </source>
</evidence>
<proteinExistence type="predicted"/>
<organism evidence="2 3">
    <name type="scientific">Zoarces viviparus</name>
    <name type="common">Viviparous eelpout</name>
    <name type="synonym">Blennius viviparus</name>
    <dbReference type="NCBI Taxonomy" id="48416"/>
    <lineage>
        <taxon>Eukaryota</taxon>
        <taxon>Metazoa</taxon>
        <taxon>Chordata</taxon>
        <taxon>Craniata</taxon>
        <taxon>Vertebrata</taxon>
        <taxon>Euteleostomi</taxon>
        <taxon>Actinopterygii</taxon>
        <taxon>Neopterygii</taxon>
        <taxon>Teleostei</taxon>
        <taxon>Neoteleostei</taxon>
        <taxon>Acanthomorphata</taxon>
        <taxon>Eupercaria</taxon>
        <taxon>Perciformes</taxon>
        <taxon>Cottioidei</taxon>
        <taxon>Zoarcales</taxon>
        <taxon>Zoarcidae</taxon>
        <taxon>Zoarcinae</taxon>
        <taxon>Zoarces</taxon>
    </lineage>
</organism>
<evidence type="ECO:0000313" key="2">
    <source>
        <dbReference type="EMBL" id="KAK9537927.1"/>
    </source>
</evidence>
<reference evidence="2 3" key="1">
    <citation type="journal article" date="2024" name="Genome Biol. Evol.">
        <title>Chromosome-level genome assembly of the viviparous eelpout Zoarces viviparus.</title>
        <authorList>
            <person name="Fuhrmann N."/>
            <person name="Brasseur M.V."/>
            <person name="Bakowski C.E."/>
            <person name="Podsiadlowski L."/>
            <person name="Prost S."/>
            <person name="Krehenwinkel H."/>
            <person name="Mayer C."/>
        </authorList>
    </citation>
    <scope>NUCLEOTIDE SEQUENCE [LARGE SCALE GENOMIC DNA]</scope>
    <source>
        <strain evidence="2">NO-MEL_2022_Ind0_liver</strain>
    </source>
</reference>
<feature type="region of interest" description="Disordered" evidence="1">
    <location>
        <begin position="205"/>
        <end position="226"/>
    </location>
</feature>
<gene>
    <name evidence="2" type="ORF">VZT92_005501</name>
</gene>
<name>A0AAW1FTU3_ZOAVI</name>
<keyword evidence="3" id="KW-1185">Reference proteome</keyword>
<sequence>MAAGNYKVPPPFDEKKSYESWKNEVEIWRLVTDLEKKKQALAVALSLTGRAGDSALEIAAVDLNDDEGMNVLLTKLDAVFLKEETDRQYEAYTEFDRITRENGVSMVDYIVEFERRYNRIRSPTVYADSNSVVLAKEMTNVKAKNLNCNIETGSDPGSSQSVNAVGQLPQADYTARGNSVIWADKISGVTLDGDLNISVNTSRAGAGTAAATLPSSQEPGDEAMET</sequence>
<accession>A0AAW1FTU3</accession>
<evidence type="ECO:0000256" key="1">
    <source>
        <dbReference type="SAM" id="MobiDB-lite"/>
    </source>
</evidence>
<dbReference type="AlphaFoldDB" id="A0AAW1FTU3"/>
<dbReference type="Proteomes" id="UP001488805">
    <property type="component" value="Unassembled WGS sequence"/>
</dbReference>